<name>A0A517SWK8_9BACT</name>
<sequence>MIRNRISNSYVDLHARSFSGDGVKLKTFFESIRYQDWAQPFAWGWSWDGS</sequence>
<evidence type="ECO:0000313" key="2">
    <source>
        <dbReference type="Proteomes" id="UP000315003"/>
    </source>
</evidence>
<proteinExistence type="predicted"/>
<dbReference type="AlphaFoldDB" id="A0A517SWK8"/>
<dbReference type="EMBL" id="CP036272">
    <property type="protein sequence ID" value="QDT60519.1"/>
    <property type="molecule type" value="Genomic_DNA"/>
</dbReference>
<organism evidence="1 2">
    <name type="scientific">Stieleria bergensis</name>
    <dbReference type="NCBI Taxonomy" id="2528025"/>
    <lineage>
        <taxon>Bacteria</taxon>
        <taxon>Pseudomonadati</taxon>
        <taxon>Planctomycetota</taxon>
        <taxon>Planctomycetia</taxon>
        <taxon>Pirellulales</taxon>
        <taxon>Pirellulaceae</taxon>
        <taxon>Stieleria</taxon>
    </lineage>
</organism>
<accession>A0A517SWK8</accession>
<gene>
    <name evidence="1" type="ORF">SV7mr_30420</name>
</gene>
<reference evidence="1 2" key="1">
    <citation type="submission" date="2019-02" db="EMBL/GenBank/DDBJ databases">
        <title>Deep-cultivation of Planctomycetes and their phenomic and genomic characterization uncovers novel biology.</title>
        <authorList>
            <person name="Wiegand S."/>
            <person name="Jogler M."/>
            <person name="Boedeker C."/>
            <person name="Pinto D."/>
            <person name="Vollmers J."/>
            <person name="Rivas-Marin E."/>
            <person name="Kohn T."/>
            <person name="Peeters S.H."/>
            <person name="Heuer A."/>
            <person name="Rast P."/>
            <person name="Oberbeckmann S."/>
            <person name="Bunk B."/>
            <person name="Jeske O."/>
            <person name="Meyerdierks A."/>
            <person name="Storesund J.E."/>
            <person name="Kallscheuer N."/>
            <person name="Luecker S."/>
            <person name="Lage O.M."/>
            <person name="Pohl T."/>
            <person name="Merkel B.J."/>
            <person name="Hornburger P."/>
            <person name="Mueller R.-W."/>
            <person name="Bruemmer F."/>
            <person name="Labrenz M."/>
            <person name="Spormann A.M."/>
            <person name="Op den Camp H."/>
            <person name="Overmann J."/>
            <person name="Amann R."/>
            <person name="Jetten M.S.M."/>
            <person name="Mascher T."/>
            <person name="Medema M.H."/>
            <person name="Devos D.P."/>
            <person name="Kaster A.-K."/>
            <person name="Ovreas L."/>
            <person name="Rohde M."/>
            <person name="Galperin M.Y."/>
            <person name="Jogler C."/>
        </authorList>
    </citation>
    <scope>NUCLEOTIDE SEQUENCE [LARGE SCALE GENOMIC DNA]</scope>
    <source>
        <strain evidence="1 2">SV_7m_r</strain>
    </source>
</reference>
<dbReference type="Proteomes" id="UP000315003">
    <property type="component" value="Chromosome"/>
</dbReference>
<protein>
    <submittedName>
        <fullName evidence="1">Uncharacterized protein</fullName>
    </submittedName>
</protein>
<evidence type="ECO:0000313" key="1">
    <source>
        <dbReference type="EMBL" id="QDT60519.1"/>
    </source>
</evidence>
<keyword evidence="2" id="KW-1185">Reference proteome</keyword>